<dbReference type="AlphaFoldDB" id="A0A7W8ED23"/>
<feature type="signal peptide" evidence="1">
    <location>
        <begin position="1"/>
        <end position="23"/>
    </location>
</feature>
<evidence type="ECO:0000256" key="1">
    <source>
        <dbReference type="SAM" id="SignalP"/>
    </source>
</evidence>
<reference evidence="3 4" key="1">
    <citation type="submission" date="2020-08" db="EMBL/GenBank/DDBJ databases">
        <title>Genomic Encyclopedia of Type Strains, Phase IV (KMG-IV): sequencing the most valuable type-strain genomes for metagenomic binning, comparative biology and taxonomic classification.</title>
        <authorList>
            <person name="Goeker M."/>
        </authorList>
    </citation>
    <scope>NUCLEOTIDE SEQUENCE [LARGE SCALE GENOMIC DNA]</scope>
    <source>
        <strain evidence="3 4">DSM 45385</strain>
    </source>
</reference>
<protein>
    <recommendedName>
        <fullName evidence="2">DUF11 domain-containing protein</fullName>
    </recommendedName>
</protein>
<evidence type="ECO:0000259" key="2">
    <source>
        <dbReference type="Pfam" id="PF01345"/>
    </source>
</evidence>
<dbReference type="Pfam" id="PF01345">
    <property type="entry name" value="DUF11"/>
    <property type="match status" value="1"/>
</dbReference>
<dbReference type="Gene3D" id="2.60.40.10">
    <property type="entry name" value="Immunoglobulins"/>
    <property type="match status" value="1"/>
</dbReference>
<evidence type="ECO:0000313" key="4">
    <source>
        <dbReference type="Proteomes" id="UP000568380"/>
    </source>
</evidence>
<evidence type="ECO:0000313" key="3">
    <source>
        <dbReference type="EMBL" id="MBB5074933.1"/>
    </source>
</evidence>
<accession>A0A7W8ED23</accession>
<feature type="domain" description="DUF11" evidence="2">
    <location>
        <begin position="31"/>
        <end position="148"/>
    </location>
</feature>
<sequence length="266" mass="27554">MRRKMLAGFMGVMLAGVPGLAHAGPGWGAADLSVRLTARPGVAQPGQPIIYRAEVGNAGPGDAVLPVLRVTLPTGVEVVGVDVATCARGVSASEVVCTSPMDIRAGGTGGVTITGIVRPDARGPLKAAATLTSEVRDDDESDNAATVSTAVDEGADLSLSLSGRARGGTFAMTALVRNRGPHMVRDARVYLRTGRARLVSAFGARCAAQPGYVACRLRAVGPAERLRVRLTLRAPRRPVNASAGVYSSRLGDRRPADNRARLRVTA</sequence>
<keyword evidence="1" id="KW-0732">Signal</keyword>
<dbReference type="RefSeq" id="WP_184957906.1">
    <property type="nucleotide sequence ID" value="NZ_JACHIN010000001.1"/>
</dbReference>
<dbReference type="InterPro" id="IPR013783">
    <property type="entry name" value="Ig-like_fold"/>
</dbReference>
<dbReference type="InterPro" id="IPR001434">
    <property type="entry name" value="OmcB-like_DUF11"/>
</dbReference>
<dbReference type="GO" id="GO:0005975">
    <property type="term" value="P:carbohydrate metabolic process"/>
    <property type="evidence" value="ECO:0007669"/>
    <property type="project" value="UniProtKB-ARBA"/>
</dbReference>
<gene>
    <name evidence="3" type="ORF">HNR40_000379</name>
</gene>
<keyword evidence="4" id="KW-1185">Reference proteome</keyword>
<proteinExistence type="predicted"/>
<name>A0A7W8ED23_9ACTN</name>
<dbReference type="EMBL" id="JACHIN010000001">
    <property type="protein sequence ID" value="MBB5074933.1"/>
    <property type="molecule type" value="Genomic_DNA"/>
</dbReference>
<dbReference type="Proteomes" id="UP000568380">
    <property type="component" value="Unassembled WGS sequence"/>
</dbReference>
<comment type="caution">
    <text evidence="3">The sequence shown here is derived from an EMBL/GenBank/DDBJ whole genome shotgun (WGS) entry which is preliminary data.</text>
</comment>
<feature type="chain" id="PRO_5030741858" description="DUF11 domain-containing protein" evidence="1">
    <location>
        <begin position="24"/>
        <end position="266"/>
    </location>
</feature>
<organism evidence="3 4">
    <name type="scientific">Nonomuraea endophytica</name>
    <dbReference type="NCBI Taxonomy" id="714136"/>
    <lineage>
        <taxon>Bacteria</taxon>
        <taxon>Bacillati</taxon>
        <taxon>Actinomycetota</taxon>
        <taxon>Actinomycetes</taxon>
        <taxon>Streptosporangiales</taxon>
        <taxon>Streptosporangiaceae</taxon>
        <taxon>Nonomuraea</taxon>
    </lineage>
</organism>